<dbReference type="RefSeq" id="WP_041477134.1">
    <property type="nucleotide sequence ID" value="NZ_AP019662.1"/>
</dbReference>
<accession>A0ABD0BIG2</accession>
<proteinExistence type="predicted"/>
<gene>
    <name evidence="1" type="ORF">CULCOIPH005_19180</name>
</gene>
<dbReference type="InterPro" id="IPR017519">
    <property type="entry name" value="CHP03085"/>
</dbReference>
<dbReference type="Proteomes" id="UP001205910">
    <property type="component" value="Unassembled WGS sequence"/>
</dbReference>
<dbReference type="NCBIfam" id="TIGR03083">
    <property type="entry name" value="maleylpyruvate isomerase family mycothiol-dependent enzyme"/>
    <property type="match status" value="1"/>
</dbReference>
<dbReference type="NCBIfam" id="TIGR03085">
    <property type="entry name" value="TIGR03085 family metal-binding protein"/>
    <property type="match status" value="1"/>
</dbReference>
<comment type="caution">
    <text evidence="1">The sequence shown here is derived from an EMBL/GenBank/DDBJ whole genome shotgun (WGS) entry which is preliminary data.</text>
</comment>
<name>A0ABD0BIG2_CORUL</name>
<evidence type="ECO:0000313" key="1">
    <source>
        <dbReference type="EMBL" id="GJJ43729.1"/>
    </source>
</evidence>
<dbReference type="KEGG" id="cuz:Cul05146_1406"/>
<dbReference type="AlphaFoldDB" id="A0ABD0BIG2"/>
<reference evidence="1 2" key="1">
    <citation type="submission" date="2021-11" db="EMBL/GenBank/DDBJ databases">
        <title>Whole genome sequences of diphtheriae toxin producing Corynebacterium ulcerans isolates from cats in Osaka, Japan.</title>
        <authorList>
            <person name="Umeda K."/>
            <person name="Hirai Y."/>
        </authorList>
    </citation>
    <scope>NUCLEOTIDE SEQUENCE [LARGE SCALE GENOMIC DNA]</scope>
    <source>
        <strain evidence="1 2">12109B-1</strain>
    </source>
</reference>
<dbReference type="EMBL" id="BQFK01000005">
    <property type="protein sequence ID" value="GJJ43729.1"/>
    <property type="molecule type" value="Genomic_DNA"/>
</dbReference>
<dbReference type="InterPro" id="IPR017517">
    <property type="entry name" value="Maleyloyr_isom"/>
</dbReference>
<evidence type="ECO:0000313" key="2">
    <source>
        <dbReference type="Proteomes" id="UP001205910"/>
    </source>
</evidence>
<sequence length="220" mass="24402">MLGLMLFVEQERSALAELLLEKGAKAPTLCEGWNAEDLAVHLYVRQRYPLATAGMFVPALSPLLERRTQQTASMPFAEVVKKWAEEKRGFSRCKTLDFFLNTAEHFVHHEDLRRGASLGENSLVAGVQPRSLSDVAEKDLLRVLRLAAPKLLRQSSVPVVLEPDRYPRIVAVDSRGVASSGSAVTHIRGQVGELVLWAFGRDVVDIELYGDARKIVRSGL</sequence>
<organism evidence="1 2">
    <name type="scientific">Corynebacterium ulcerans</name>
    <dbReference type="NCBI Taxonomy" id="65058"/>
    <lineage>
        <taxon>Bacteria</taxon>
        <taxon>Bacillati</taxon>
        <taxon>Actinomycetota</taxon>
        <taxon>Actinomycetes</taxon>
        <taxon>Mycobacteriales</taxon>
        <taxon>Corynebacteriaceae</taxon>
        <taxon>Corynebacterium</taxon>
    </lineage>
</organism>
<protein>
    <submittedName>
        <fullName evidence="1">TIGR03085 family protein</fullName>
    </submittedName>
</protein>